<dbReference type="KEGG" id="pais:PFX98_11775"/>
<dbReference type="AlphaFoldDB" id="A0AA95NML0"/>
<dbReference type="Proteomes" id="UP001177769">
    <property type="component" value="Chromosome"/>
</dbReference>
<evidence type="ECO:0000313" key="1">
    <source>
        <dbReference type="EMBL" id="WIT14266.1"/>
    </source>
</evidence>
<name>A0AA95NML0_9BURK</name>
<evidence type="ECO:0000313" key="2">
    <source>
        <dbReference type="Proteomes" id="UP001177769"/>
    </source>
</evidence>
<keyword evidence="2" id="KW-1185">Reference proteome</keyword>
<reference evidence="1" key="1">
    <citation type="submission" date="2023-01" db="EMBL/GenBank/DDBJ databases">
        <title>Whole genome sequence of Paucibacter sp. S2-9 isolated from pond sediment.</title>
        <authorList>
            <person name="Jung J.Y."/>
        </authorList>
    </citation>
    <scope>NUCLEOTIDE SEQUENCE</scope>
    <source>
        <strain evidence="1">S2-9</strain>
    </source>
</reference>
<organism evidence="1 2">
    <name type="scientific">Paucibacter sediminis</name>
    <dbReference type="NCBI Taxonomy" id="3019553"/>
    <lineage>
        <taxon>Bacteria</taxon>
        <taxon>Pseudomonadati</taxon>
        <taxon>Pseudomonadota</taxon>
        <taxon>Betaproteobacteria</taxon>
        <taxon>Burkholderiales</taxon>
        <taxon>Sphaerotilaceae</taxon>
        <taxon>Roseateles</taxon>
    </lineage>
</organism>
<protein>
    <submittedName>
        <fullName evidence="1">Ig-like domain-containing protein</fullName>
    </submittedName>
</protein>
<dbReference type="RefSeq" id="WP_285235394.1">
    <property type="nucleotide sequence ID" value="NZ_CP116346.1"/>
</dbReference>
<dbReference type="EMBL" id="CP116346">
    <property type="protein sequence ID" value="WIT14266.1"/>
    <property type="molecule type" value="Genomic_DNA"/>
</dbReference>
<sequence>MTCARSISFTIPGSAQAPGVLVTATEHDGKIDFALALSGPAGTTADMRGLFFDLADDSKLAGLKTSGSPLITDFDTVDVIDLGNGANMSGAASPYDVGLEFGTQGIAKDDIKSISFTLSNTANNLTLDDIAHMDFGARLANVGVTGGPRNDLAKLTTVAPAAPDAHDDSVSGFEDGQAGLASPSHQPAGLLLQVLANDSDADGQTLTITHVEGAQHGTLQIVDGADADNLAGDAILYTPDADFAGTETLGYCISDGHGGVDGAHINLSLAAVADRPQLDVQMLEGDSVNQIKFIVTATQTDADGSEYIDRIEALGLPAGATLTPSGVNPGTQPGQLVQEFVLTLPEGQDSKFDLSFQAIAKEKSNGDEQAASQSFKIEIDHTHQQAEQRFDTLDQSMWGSGAATDIHTDDFYGLDEHGAAKSEPGDTLVYDFSAGYTLGFRQQIDIEGGDIDASLTYDVTLDATHNKTLDTLLIKTDADLVAGSFDTSGPQAAYQLDFKALLSLYAYAGVNIGDVLEIPLTVPPVDIKLDGSTNIIDFDTHDLDFDIDSMGLQAHMSWPDLLADGSVKSLADGQFAGTAEAQFLNMNFDVDQFLLGGNDAMKLELDLGLVWGSLDLIDFDIFGGASIQQKFLMDEQKLTGVLHFEDGSTQTFQMGEDIKIANASQIDLHGDADGTVEYQLELVPTVNLSNRTDLLVDLDFSYDLLKLAGGYDVGFSSGSLNETAYHLGGALVNTAINLHDETSLLHFDSEMVTFA</sequence>
<dbReference type="Pfam" id="PF17963">
    <property type="entry name" value="Big_9"/>
    <property type="match status" value="1"/>
</dbReference>
<gene>
    <name evidence="1" type="ORF">PFX98_11775</name>
</gene>
<accession>A0AA95NML0</accession>
<proteinExistence type="predicted"/>
<dbReference type="Gene3D" id="2.60.40.2810">
    <property type="match status" value="1"/>
</dbReference>